<feature type="domain" description="HTH psq-type" evidence="8">
    <location>
        <begin position="189"/>
        <end position="234"/>
    </location>
</feature>
<comment type="subcellular location">
    <subcellularLocation>
        <location evidence="1 6">Nucleus</location>
    </subcellularLocation>
</comment>
<evidence type="ECO:0000256" key="1">
    <source>
        <dbReference type="ARBA" id="ARBA00004123"/>
    </source>
</evidence>
<evidence type="ECO:0000256" key="3">
    <source>
        <dbReference type="ARBA" id="ARBA00023125"/>
    </source>
</evidence>
<dbReference type="InterPro" id="IPR009057">
    <property type="entry name" value="Homeodomain-like_sf"/>
</dbReference>
<evidence type="ECO:0000256" key="4">
    <source>
        <dbReference type="ARBA" id="ARBA00023163"/>
    </source>
</evidence>
<dbReference type="InterPro" id="IPR007889">
    <property type="entry name" value="HTH_Psq"/>
</dbReference>
<evidence type="ECO:0000256" key="2">
    <source>
        <dbReference type="ARBA" id="ARBA00023015"/>
    </source>
</evidence>
<evidence type="ECO:0000256" key="6">
    <source>
        <dbReference type="PROSITE-ProRule" id="PRU00320"/>
    </source>
</evidence>
<dbReference type="RefSeq" id="XP_013782085.1">
    <property type="nucleotide sequence ID" value="XM_013926631.2"/>
</dbReference>
<feature type="compositionally biased region" description="Basic residues" evidence="7">
    <location>
        <begin position="523"/>
        <end position="533"/>
    </location>
</feature>
<feature type="compositionally biased region" description="Low complexity" evidence="7">
    <location>
        <begin position="505"/>
        <end position="515"/>
    </location>
</feature>
<keyword evidence="4" id="KW-0804">Transcription</keyword>
<evidence type="ECO:0000313" key="9">
    <source>
        <dbReference type="Proteomes" id="UP000694941"/>
    </source>
</evidence>
<name>A0ABM1BHH1_LIMPO</name>
<organism evidence="9 10">
    <name type="scientific">Limulus polyphemus</name>
    <name type="common">Atlantic horseshoe crab</name>
    <dbReference type="NCBI Taxonomy" id="6850"/>
    <lineage>
        <taxon>Eukaryota</taxon>
        <taxon>Metazoa</taxon>
        <taxon>Ecdysozoa</taxon>
        <taxon>Arthropoda</taxon>
        <taxon>Chelicerata</taxon>
        <taxon>Merostomata</taxon>
        <taxon>Xiphosura</taxon>
        <taxon>Limulidae</taxon>
        <taxon>Limulus</taxon>
    </lineage>
</organism>
<reference evidence="10" key="1">
    <citation type="submission" date="2025-08" db="UniProtKB">
        <authorList>
            <consortium name="RefSeq"/>
        </authorList>
    </citation>
    <scope>IDENTIFICATION</scope>
    <source>
        <tissue evidence="10">Muscle</tissue>
    </source>
</reference>
<dbReference type="Pfam" id="PF05225">
    <property type="entry name" value="HTH_psq"/>
    <property type="match status" value="2"/>
</dbReference>
<feature type="region of interest" description="Disordered" evidence="7">
    <location>
        <begin position="586"/>
        <end position="637"/>
    </location>
</feature>
<feature type="compositionally biased region" description="Basic and acidic residues" evidence="7">
    <location>
        <begin position="725"/>
        <end position="734"/>
    </location>
</feature>
<sequence length="734" mass="82281">MAECYTSQCAKKRILFRKELQRWNKDVLLLVGLERIAEEIVGHEKWRKLMTPFNDLENSSPQDWSPEEMCCFCRAKKQPPYDPADGIVHSIEAGKEEKGPLKSDLMKGNLCQTNNFHMHCWSDGSVGGSRSPSPCGEEPLDLSVHSNRIFKTTEKDEEEDSNSASSVLKVPLPSSKLGQKRRLDTGYKRAYTEDELQAALRDIQTGKLGTRRAAVIYGIPRSTLRNKVYKLTLERKNKHRGTSLKAGRIKQSSVDAIQPKKTEGDSSDVGSESLRQLLKMTITHKTQNTKTISPSEQNKIREPSNMWPFISPDFYTSDHLSIHRLVNGLEYSHAVAPLISQMLAGIEALALKKPPCGHNILDQSLTDISQLPVLPHLIHHLAEERLLVECDRNKQLNEGKSKQEKEMSECLSNVILKVPSFRPGSQTNLNKSGTTSALSSSQSGHNLGSKGISVSLKELIAKSITQRVGKTDVCLSKEDNLINNQAVEKEEKVWNNLKSRLVLKSSSQDSCPNSSQVVELPKKERKQIRPKRGRYRNYDHNSLTLAVRAVQRGEMSVHRAGTYYGVPHSTLEYKVKERHLLRTKKKINYTQKSSESWTSPKNSDSKQSLKKLSGATNTKGNELIVSPGKLEGSSSQQTSLPSQISLWQTMPFFSVDFPGLNSSSGNFFASQMMRKLQANAQRQEGERGEQQQEVGILENLIKKTLEKSVSLEEKSASSLIFSSTKESDTNLKRK</sequence>
<dbReference type="PROSITE" id="PS50960">
    <property type="entry name" value="HTH_PSQ"/>
    <property type="match status" value="2"/>
</dbReference>
<feature type="DNA-binding region" description="H-T-H motif" evidence="6">
    <location>
        <begin position="210"/>
        <end position="230"/>
    </location>
</feature>
<feature type="compositionally biased region" description="Low complexity" evidence="7">
    <location>
        <begin position="432"/>
        <end position="444"/>
    </location>
</feature>
<dbReference type="GeneID" id="106466352"/>
<keyword evidence="9" id="KW-1185">Reference proteome</keyword>
<dbReference type="SUPFAM" id="SSF46689">
    <property type="entry name" value="Homeodomain-like"/>
    <property type="match status" value="2"/>
</dbReference>
<evidence type="ECO:0000313" key="10">
    <source>
        <dbReference type="RefSeq" id="XP_013782085.1"/>
    </source>
</evidence>
<feature type="DNA-binding region" description="H-T-H motif" evidence="6">
    <location>
        <begin position="557"/>
        <end position="577"/>
    </location>
</feature>
<feature type="region of interest" description="Disordered" evidence="7">
    <location>
        <begin position="711"/>
        <end position="734"/>
    </location>
</feature>
<feature type="compositionally biased region" description="Polar residues" evidence="7">
    <location>
        <begin position="588"/>
        <end position="606"/>
    </location>
</feature>
<dbReference type="PANTHER" id="PTHR21545:SF13">
    <property type="entry name" value="ECDYSONE-INDUCED PROTEIN 93F, ISOFORM C"/>
    <property type="match status" value="1"/>
</dbReference>
<keyword evidence="2" id="KW-0805">Transcription regulation</keyword>
<evidence type="ECO:0000256" key="7">
    <source>
        <dbReference type="SAM" id="MobiDB-lite"/>
    </source>
</evidence>
<dbReference type="Proteomes" id="UP000694941">
    <property type="component" value="Unplaced"/>
</dbReference>
<feature type="region of interest" description="Disordered" evidence="7">
    <location>
        <begin position="239"/>
        <end position="270"/>
    </location>
</feature>
<protein>
    <submittedName>
        <fullName evidence="10">Mushroom body large-type Kenyon cell-specific protein 1-like</fullName>
    </submittedName>
</protein>
<dbReference type="Gene3D" id="1.10.10.60">
    <property type="entry name" value="Homeodomain-like"/>
    <property type="match status" value="2"/>
</dbReference>
<keyword evidence="5 6" id="KW-0539">Nucleus</keyword>
<gene>
    <name evidence="10" type="primary">LOC106466352</name>
</gene>
<evidence type="ECO:0000259" key="8">
    <source>
        <dbReference type="PROSITE" id="PS50960"/>
    </source>
</evidence>
<feature type="domain" description="HTH psq-type" evidence="8">
    <location>
        <begin position="529"/>
        <end position="581"/>
    </location>
</feature>
<accession>A0ABM1BHH1</accession>
<keyword evidence="3 6" id="KW-0238">DNA-binding</keyword>
<dbReference type="PANTHER" id="PTHR21545">
    <property type="entry name" value="TRANSCRIPTION FACTOR MLR1/2"/>
    <property type="match status" value="1"/>
</dbReference>
<proteinExistence type="predicted"/>
<feature type="region of interest" description="Disordered" evidence="7">
    <location>
        <begin position="505"/>
        <end position="533"/>
    </location>
</feature>
<evidence type="ECO:0000256" key="5">
    <source>
        <dbReference type="ARBA" id="ARBA00023242"/>
    </source>
</evidence>
<feature type="region of interest" description="Disordered" evidence="7">
    <location>
        <begin position="422"/>
        <end position="447"/>
    </location>
</feature>